<keyword evidence="1" id="KW-0472">Membrane</keyword>
<dbReference type="Proteomes" id="UP000295493">
    <property type="component" value="Unassembled WGS sequence"/>
</dbReference>
<dbReference type="EMBL" id="SNWD01000013">
    <property type="protein sequence ID" value="TDN79241.1"/>
    <property type="molecule type" value="Genomic_DNA"/>
</dbReference>
<gene>
    <name evidence="3" type="ORF">EV664_11319</name>
</gene>
<evidence type="ECO:0000256" key="1">
    <source>
        <dbReference type="SAM" id="Phobius"/>
    </source>
</evidence>
<feature type="chain" id="PRO_5020214257" evidence="2">
    <location>
        <begin position="24"/>
        <end position="65"/>
    </location>
</feature>
<protein>
    <submittedName>
        <fullName evidence="3">Uncharacterized protein</fullName>
    </submittedName>
</protein>
<accession>A0A4R6FDB6</accession>
<keyword evidence="4" id="KW-1185">Reference proteome</keyword>
<keyword evidence="1" id="KW-0812">Transmembrane</keyword>
<name>A0A4R6FDB6_9SPHN</name>
<evidence type="ECO:0000313" key="4">
    <source>
        <dbReference type="Proteomes" id="UP000295493"/>
    </source>
</evidence>
<evidence type="ECO:0000256" key="2">
    <source>
        <dbReference type="SAM" id="SignalP"/>
    </source>
</evidence>
<feature type="signal peptide" evidence="2">
    <location>
        <begin position="1"/>
        <end position="23"/>
    </location>
</feature>
<sequence length="65" mass="6535">MSKRSTYLAAILAAAGASIVASAMAMGHSLFPETTWGDVLSGTVIGILTGIAVTALLHARHGPIS</sequence>
<organism evidence="3 4">
    <name type="scientific">Stakelama pacifica</name>
    <dbReference type="NCBI Taxonomy" id="517720"/>
    <lineage>
        <taxon>Bacteria</taxon>
        <taxon>Pseudomonadati</taxon>
        <taxon>Pseudomonadota</taxon>
        <taxon>Alphaproteobacteria</taxon>
        <taxon>Sphingomonadales</taxon>
        <taxon>Sphingomonadaceae</taxon>
        <taxon>Stakelama</taxon>
    </lineage>
</organism>
<feature type="transmembrane region" description="Helical" evidence="1">
    <location>
        <begin position="39"/>
        <end position="59"/>
    </location>
</feature>
<comment type="caution">
    <text evidence="3">The sequence shown here is derived from an EMBL/GenBank/DDBJ whole genome shotgun (WGS) entry which is preliminary data.</text>
</comment>
<keyword evidence="1" id="KW-1133">Transmembrane helix</keyword>
<evidence type="ECO:0000313" key="3">
    <source>
        <dbReference type="EMBL" id="TDN79241.1"/>
    </source>
</evidence>
<keyword evidence="2" id="KW-0732">Signal</keyword>
<proteinExistence type="predicted"/>
<reference evidence="3 4" key="1">
    <citation type="submission" date="2019-03" db="EMBL/GenBank/DDBJ databases">
        <title>Genomic Encyclopedia of Type Strains, Phase IV (KMG-IV): sequencing the most valuable type-strain genomes for metagenomic binning, comparative biology and taxonomic classification.</title>
        <authorList>
            <person name="Goeker M."/>
        </authorList>
    </citation>
    <scope>NUCLEOTIDE SEQUENCE [LARGE SCALE GENOMIC DNA]</scope>
    <source>
        <strain evidence="3 4">DSM 25059</strain>
    </source>
</reference>
<dbReference type="AlphaFoldDB" id="A0A4R6FDB6"/>
<dbReference type="RefSeq" id="WP_133496605.1">
    <property type="nucleotide sequence ID" value="NZ_BMLU01000012.1"/>
</dbReference>